<evidence type="ECO:0000313" key="2">
    <source>
        <dbReference type="Proteomes" id="UP000627984"/>
    </source>
</evidence>
<reference evidence="1" key="2">
    <citation type="submission" date="2022-09" db="EMBL/GenBank/DDBJ databases">
        <authorList>
            <person name="Sun Q."/>
            <person name="Ohkuma M."/>
        </authorList>
    </citation>
    <scope>NUCLEOTIDE SEQUENCE</scope>
    <source>
        <strain evidence="1">JCM 3093</strain>
    </source>
</reference>
<protein>
    <submittedName>
        <fullName evidence="1">Uncharacterized protein</fullName>
    </submittedName>
</protein>
<reference evidence="1" key="1">
    <citation type="journal article" date="2014" name="Int. J. Syst. Evol. Microbiol.">
        <title>Complete genome sequence of Corynebacterium casei LMG S-19264T (=DSM 44701T), isolated from a smear-ripened cheese.</title>
        <authorList>
            <consortium name="US DOE Joint Genome Institute (JGI-PGF)"/>
            <person name="Walter F."/>
            <person name="Albersmeier A."/>
            <person name="Kalinowski J."/>
            <person name="Ruckert C."/>
        </authorList>
    </citation>
    <scope>NUCLEOTIDE SEQUENCE</scope>
    <source>
        <strain evidence="1">JCM 3093</strain>
    </source>
</reference>
<proteinExistence type="predicted"/>
<dbReference type="RefSeq" id="WP_191892935.1">
    <property type="nucleotide sequence ID" value="NZ_BMQD01000001.1"/>
</dbReference>
<accession>A0AA37BAZ5</accession>
<name>A0AA37BAZ5_9ACTN</name>
<dbReference type="Proteomes" id="UP000627984">
    <property type="component" value="Unassembled WGS sequence"/>
</dbReference>
<dbReference type="AlphaFoldDB" id="A0AA37BAZ5"/>
<organism evidence="1 2">
    <name type="scientific">Planomonospora parontospora</name>
    <dbReference type="NCBI Taxonomy" id="58119"/>
    <lineage>
        <taxon>Bacteria</taxon>
        <taxon>Bacillati</taxon>
        <taxon>Actinomycetota</taxon>
        <taxon>Actinomycetes</taxon>
        <taxon>Streptosporangiales</taxon>
        <taxon>Streptosporangiaceae</taxon>
        <taxon>Planomonospora</taxon>
    </lineage>
</organism>
<dbReference type="EMBL" id="BMQD01000001">
    <property type="protein sequence ID" value="GGK44754.1"/>
    <property type="molecule type" value="Genomic_DNA"/>
</dbReference>
<sequence length="54" mass="5948">MRYTRGFTYYLLNVAPDLVAPANVTATLGVERLAERGIEVRNEVVILAAELARA</sequence>
<gene>
    <name evidence="1" type="ORF">GCM10010126_00470</name>
</gene>
<evidence type="ECO:0000313" key="1">
    <source>
        <dbReference type="EMBL" id="GGK44754.1"/>
    </source>
</evidence>
<comment type="caution">
    <text evidence="1">The sequence shown here is derived from an EMBL/GenBank/DDBJ whole genome shotgun (WGS) entry which is preliminary data.</text>
</comment>